<dbReference type="Gene3D" id="1.10.260.40">
    <property type="entry name" value="lambda repressor-like DNA-binding domains"/>
    <property type="match status" value="1"/>
</dbReference>
<name>A0A4R7FPQ1_9MICO</name>
<evidence type="ECO:0000313" key="7">
    <source>
        <dbReference type="Proteomes" id="UP000295344"/>
    </source>
</evidence>
<dbReference type="GO" id="GO:0003700">
    <property type="term" value="F:DNA-binding transcription factor activity"/>
    <property type="evidence" value="ECO:0007669"/>
    <property type="project" value="TreeGrafter"/>
</dbReference>
<dbReference type="AlphaFoldDB" id="A0A4R7FPQ1"/>
<dbReference type="Gene3D" id="3.40.50.2300">
    <property type="match status" value="2"/>
</dbReference>
<dbReference type="OrthoDB" id="3510266at2"/>
<dbReference type="Pfam" id="PF13377">
    <property type="entry name" value="Peripla_BP_3"/>
    <property type="match status" value="1"/>
</dbReference>
<dbReference type="CDD" id="cd01392">
    <property type="entry name" value="HTH_LacI"/>
    <property type="match status" value="1"/>
</dbReference>
<sequence>MSSIHDVATYCGVSTATVSRALRGLPNVSRQTRELVQAAAAELGYVPSPSASGLSGGRHRAVAIVIPSTARWFYSKVIEGVDSVLRREGYDTFLVILAATLNDRERLFHNALLRKRADALIALGIDFTDEERRELRSVQMPAMIVGGAVRGVRSVGLDDGAVGRAATEHLLGLGHTRIGHIGGHTEYGMQHSVGEDRESAWRNALAAHGLQPPPHHHADGAFVVPQAKVAARSMLRSPDRPTAIFAGSDEMAFGALLAATELGLRVPEDLSVIGIDDHDWSDAFGLTTLRQQPFEQGRLAARTVLDELNGIPVPVRTTRAPFELVVRASTGPLGSAPAQAPAQDAPRSTPTAV</sequence>
<evidence type="ECO:0000259" key="5">
    <source>
        <dbReference type="PROSITE" id="PS50932"/>
    </source>
</evidence>
<dbReference type="PANTHER" id="PTHR30146:SF109">
    <property type="entry name" value="HTH-TYPE TRANSCRIPTIONAL REGULATOR GALS"/>
    <property type="match status" value="1"/>
</dbReference>
<protein>
    <submittedName>
        <fullName evidence="6">LacI family transcriptional regulator</fullName>
    </submittedName>
</protein>
<dbReference type="SUPFAM" id="SSF53822">
    <property type="entry name" value="Periplasmic binding protein-like I"/>
    <property type="match status" value="1"/>
</dbReference>
<dbReference type="InterPro" id="IPR010982">
    <property type="entry name" value="Lambda_DNA-bd_dom_sf"/>
</dbReference>
<evidence type="ECO:0000256" key="4">
    <source>
        <dbReference type="SAM" id="MobiDB-lite"/>
    </source>
</evidence>
<dbReference type="SUPFAM" id="SSF47413">
    <property type="entry name" value="lambda repressor-like DNA-binding domains"/>
    <property type="match status" value="1"/>
</dbReference>
<dbReference type="Proteomes" id="UP000295344">
    <property type="component" value="Unassembled WGS sequence"/>
</dbReference>
<dbReference type="InterPro" id="IPR028082">
    <property type="entry name" value="Peripla_BP_I"/>
</dbReference>
<dbReference type="SMART" id="SM00354">
    <property type="entry name" value="HTH_LACI"/>
    <property type="match status" value="1"/>
</dbReference>
<evidence type="ECO:0000256" key="2">
    <source>
        <dbReference type="ARBA" id="ARBA00023125"/>
    </source>
</evidence>
<keyword evidence="1" id="KW-0805">Transcription regulation</keyword>
<proteinExistence type="predicted"/>
<evidence type="ECO:0000256" key="1">
    <source>
        <dbReference type="ARBA" id="ARBA00023015"/>
    </source>
</evidence>
<organism evidence="6 7">
    <name type="scientific">Amnibacterium kyonggiense</name>
    <dbReference type="NCBI Taxonomy" id="595671"/>
    <lineage>
        <taxon>Bacteria</taxon>
        <taxon>Bacillati</taxon>
        <taxon>Actinomycetota</taxon>
        <taxon>Actinomycetes</taxon>
        <taxon>Micrococcales</taxon>
        <taxon>Microbacteriaceae</taxon>
        <taxon>Amnibacterium</taxon>
    </lineage>
</organism>
<reference evidence="6 7" key="1">
    <citation type="submission" date="2019-03" db="EMBL/GenBank/DDBJ databases">
        <title>Genomic Encyclopedia of Archaeal and Bacterial Type Strains, Phase II (KMG-II): from individual species to whole genera.</title>
        <authorList>
            <person name="Goeker M."/>
        </authorList>
    </citation>
    <scope>NUCLEOTIDE SEQUENCE [LARGE SCALE GENOMIC DNA]</scope>
    <source>
        <strain evidence="6 7">DSM 24782</strain>
    </source>
</reference>
<keyword evidence="3" id="KW-0804">Transcription</keyword>
<dbReference type="InterPro" id="IPR000843">
    <property type="entry name" value="HTH_LacI"/>
</dbReference>
<dbReference type="EMBL" id="SOAM01000001">
    <property type="protein sequence ID" value="TDS79549.1"/>
    <property type="molecule type" value="Genomic_DNA"/>
</dbReference>
<dbReference type="Pfam" id="PF00356">
    <property type="entry name" value="LacI"/>
    <property type="match status" value="1"/>
</dbReference>
<dbReference type="PANTHER" id="PTHR30146">
    <property type="entry name" value="LACI-RELATED TRANSCRIPTIONAL REPRESSOR"/>
    <property type="match status" value="1"/>
</dbReference>
<dbReference type="GO" id="GO:0000976">
    <property type="term" value="F:transcription cis-regulatory region binding"/>
    <property type="evidence" value="ECO:0007669"/>
    <property type="project" value="TreeGrafter"/>
</dbReference>
<feature type="region of interest" description="Disordered" evidence="4">
    <location>
        <begin position="331"/>
        <end position="353"/>
    </location>
</feature>
<evidence type="ECO:0000313" key="6">
    <source>
        <dbReference type="EMBL" id="TDS79549.1"/>
    </source>
</evidence>
<feature type="compositionally biased region" description="Low complexity" evidence="4">
    <location>
        <begin position="336"/>
        <end position="346"/>
    </location>
</feature>
<keyword evidence="7" id="KW-1185">Reference proteome</keyword>
<evidence type="ECO:0000256" key="3">
    <source>
        <dbReference type="ARBA" id="ARBA00023163"/>
    </source>
</evidence>
<dbReference type="CDD" id="cd06267">
    <property type="entry name" value="PBP1_LacI_sugar_binding-like"/>
    <property type="match status" value="1"/>
</dbReference>
<gene>
    <name evidence="6" type="ORF">CLV52_0080</name>
</gene>
<accession>A0A4R7FPQ1</accession>
<feature type="domain" description="HTH lacI-type" evidence="5">
    <location>
        <begin position="2"/>
        <end position="56"/>
    </location>
</feature>
<dbReference type="PROSITE" id="PS50932">
    <property type="entry name" value="HTH_LACI_2"/>
    <property type="match status" value="1"/>
</dbReference>
<keyword evidence="2" id="KW-0238">DNA-binding</keyword>
<dbReference type="InterPro" id="IPR046335">
    <property type="entry name" value="LacI/GalR-like_sensor"/>
</dbReference>
<comment type="caution">
    <text evidence="6">The sequence shown here is derived from an EMBL/GenBank/DDBJ whole genome shotgun (WGS) entry which is preliminary data.</text>
</comment>